<dbReference type="GeneID" id="10031609"/>
<dbReference type="AlphaFoldDB" id="E5QZH4"/>
<dbReference type="RefSeq" id="XP_003176292.1">
    <property type="nucleotide sequence ID" value="XM_003176244.1"/>
</dbReference>
<name>E5QZH4_ARTGP</name>
<accession>E5QZH4</accession>
<protein>
    <submittedName>
        <fullName evidence="1">Uncharacterized protein</fullName>
    </submittedName>
</protein>
<dbReference type="InParanoid" id="E5QZH4"/>
<sequence length="114" mass="12229">MASARPASISVNVWIIDLTSGPARNQGLFDRSHGSSNSRTFSRLLAPAYAAGPIVGSSRVARPWKVESEALLYRSYFPLSILVLVAASPAEGDPRALEYHILSCGLQPRCSQDG</sequence>
<dbReference type="HOGENOM" id="CLU_2120524_0_0_1"/>
<keyword evidence="2" id="KW-1185">Reference proteome</keyword>
<dbReference type="EMBL" id="DS989822">
    <property type="protein sequence ID" value="EFQ97340.1"/>
    <property type="molecule type" value="Genomic_DNA"/>
</dbReference>
<evidence type="ECO:0000313" key="1">
    <source>
        <dbReference type="EMBL" id="EFQ97340.1"/>
    </source>
</evidence>
<gene>
    <name evidence="1" type="ORF">MGYG_00379</name>
</gene>
<proteinExistence type="predicted"/>
<reference evidence="2" key="1">
    <citation type="journal article" date="2012" name="MBio">
        <title>Comparative genome analysis of Trichophyton rubrum and related dermatophytes reveals candidate genes involved in infection.</title>
        <authorList>
            <person name="Martinez D.A."/>
            <person name="Oliver B.G."/>
            <person name="Graeser Y."/>
            <person name="Goldberg J.M."/>
            <person name="Li W."/>
            <person name="Martinez-Rossi N.M."/>
            <person name="Monod M."/>
            <person name="Shelest E."/>
            <person name="Barton R.C."/>
            <person name="Birch E."/>
            <person name="Brakhage A.A."/>
            <person name="Chen Z."/>
            <person name="Gurr S.J."/>
            <person name="Heiman D."/>
            <person name="Heitman J."/>
            <person name="Kosti I."/>
            <person name="Rossi A."/>
            <person name="Saif S."/>
            <person name="Samalova M."/>
            <person name="Saunders C.W."/>
            <person name="Shea T."/>
            <person name="Summerbell R.C."/>
            <person name="Xu J."/>
            <person name="Young S."/>
            <person name="Zeng Q."/>
            <person name="Birren B.W."/>
            <person name="Cuomo C.A."/>
            <person name="White T.C."/>
        </authorList>
    </citation>
    <scope>NUCLEOTIDE SEQUENCE [LARGE SCALE GENOMIC DNA]</scope>
    <source>
        <strain evidence="2">ATCC MYA-4604 / CBS 118893</strain>
    </source>
</reference>
<organism evidence="2">
    <name type="scientific">Arthroderma gypseum (strain ATCC MYA-4604 / CBS 118893)</name>
    <name type="common">Microsporum gypseum</name>
    <dbReference type="NCBI Taxonomy" id="535722"/>
    <lineage>
        <taxon>Eukaryota</taxon>
        <taxon>Fungi</taxon>
        <taxon>Dikarya</taxon>
        <taxon>Ascomycota</taxon>
        <taxon>Pezizomycotina</taxon>
        <taxon>Eurotiomycetes</taxon>
        <taxon>Eurotiomycetidae</taxon>
        <taxon>Onygenales</taxon>
        <taxon>Arthrodermataceae</taxon>
        <taxon>Nannizzia</taxon>
    </lineage>
</organism>
<dbReference type="VEuPathDB" id="FungiDB:MGYG_00379"/>
<dbReference type="Proteomes" id="UP000002669">
    <property type="component" value="Unassembled WGS sequence"/>
</dbReference>
<evidence type="ECO:0000313" key="2">
    <source>
        <dbReference type="Proteomes" id="UP000002669"/>
    </source>
</evidence>